<dbReference type="UniPathway" id="UPA00115"/>
<proteinExistence type="predicted"/>
<evidence type="ECO:0000313" key="3">
    <source>
        <dbReference type="Proteomes" id="UP000325081"/>
    </source>
</evidence>
<protein>
    <submittedName>
        <fullName evidence="2">6-phosphogluconolactonase</fullName>
    </submittedName>
</protein>
<dbReference type="SUPFAM" id="SSF100950">
    <property type="entry name" value="NagB/RpiA/CoA transferase-like"/>
    <property type="match status" value="1"/>
</dbReference>
<accession>A0A5A7RIT3</accession>
<dbReference type="InterPro" id="IPR037171">
    <property type="entry name" value="NagB/RpiA_transferase-like"/>
</dbReference>
<dbReference type="EMBL" id="BKCP01012982">
    <property type="protein sequence ID" value="GER57080.1"/>
    <property type="molecule type" value="Genomic_DNA"/>
</dbReference>
<dbReference type="GO" id="GO:0006098">
    <property type="term" value="P:pentose-phosphate shunt"/>
    <property type="evidence" value="ECO:0007669"/>
    <property type="project" value="UniProtKB-UniPathway"/>
</dbReference>
<organism evidence="2 3">
    <name type="scientific">Striga asiatica</name>
    <name type="common">Asiatic witchweed</name>
    <name type="synonym">Buchnera asiatica</name>
    <dbReference type="NCBI Taxonomy" id="4170"/>
    <lineage>
        <taxon>Eukaryota</taxon>
        <taxon>Viridiplantae</taxon>
        <taxon>Streptophyta</taxon>
        <taxon>Embryophyta</taxon>
        <taxon>Tracheophyta</taxon>
        <taxon>Spermatophyta</taxon>
        <taxon>Magnoliopsida</taxon>
        <taxon>eudicotyledons</taxon>
        <taxon>Gunneridae</taxon>
        <taxon>Pentapetalae</taxon>
        <taxon>asterids</taxon>
        <taxon>lamiids</taxon>
        <taxon>Lamiales</taxon>
        <taxon>Orobanchaceae</taxon>
        <taxon>Buchnereae</taxon>
        <taxon>Striga</taxon>
    </lineage>
</organism>
<gene>
    <name evidence="2" type="ORF">STAS_34868</name>
</gene>
<evidence type="ECO:0000313" key="2">
    <source>
        <dbReference type="EMBL" id="GER57080.1"/>
    </source>
</evidence>
<comment type="pathway">
    <text evidence="1">Carbohydrate degradation; pentose phosphate pathway.</text>
</comment>
<dbReference type="PANTHER" id="PTHR11054:SF22">
    <property type="entry name" value="6-PHOSPHOGLUCONOLACTONASE 3, CHLOROPLASTIC"/>
    <property type="match status" value="1"/>
</dbReference>
<reference evidence="3" key="1">
    <citation type="journal article" date="2019" name="Curr. Biol.">
        <title>Genome Sequence of Striga asiatica Provides Insight into the Evolution of Plant Parasitism.</title>
        <authorList>
            <person name="Yoshida S."/>
            <person name="Kim S."/>
            <person name="Wafula E.K."/>
            <person name="Tanskanen J."/>
            <person name="Kim Y.M."/>
            <person name="Honaas L."/>
            <person name="Yang Z."/>
            <person name="Spallek T."/>
            <person name="Conn C.E."/>
            <person name="Ichihashi Y."/>
            <person name="Cheong K."/>
            <person name="Cui S."/>
            <person name="Der J.P."/>
            <person name="Gundlach H."/>
            <person name="Jiao Y."/>
            <person name="Hori C."/>
            <person name="Ishida J.K."/>
            <person name="Kasahara H."/>
            <person name="Kiba T."/>
            <person name="Kim M.S."/>
            <person name="Koo N."/>
            <person name="Laohavisit A."/>
            <person name="Lee Y.H."/>
            <person name="Lumba S."/>
            <person name="McCourt P."/>
            <person name="Mortimer J.C."/>
            <person name="Mutuku J.M."/>
            <person name="Nomura T."/>
            <person name="Sasaki-Sekimoto Y."/>
            <person name="Seto Y."/>
            <person name="Wang Y."/>
            <person name="Wakatake T."/>
            <person name="Sakakibara H."/>
            <person name="Demura T."/>
            <person name="Yamaguchi S."/>
            <person name="Yoneyama K."/>
            <person name="Manabe R.I."/>
            <person name="Nelson D.C."/>
            <person name="Schulman A.H."/>
            <person name="Timko M.P."/>
            <person name="dePamphilis C.W."/>
            <person name="Choi D."/>
            <person name="Shirasu K."/>
        </authorList>
    </citation>
    <scope>NUCLEOTIDE SEQUENCE [LARGE SCALE GENOMIC DNA]</scope>
    <source>
        <strain evidence="3">cv. UVA1</strain>
    </source>
</reference>
<comment type="caution">
    <text evidence="2">The sequence shown here is derived from an EMBL/GenBank/DDBJ whole genome shotgun (WGS) entry which is preliminary data.</text>
</comment>
<evidence type="ECO:0000256" key="1">
    <source>
        <dbReference type="ARBA" id="ARBA00004959"/>
    </source>
</evidence>
<dbReference type="PANTHER" id="PTHR11054">
    <property type="entry name" value="6-PHOSPHOGLUCONOLACTONASE"/>
    <property type="match status" value="1"/>
</dbReference>
<sequence>MPSAETPRRIVINTDKVPIPIDNVHAIDDTLSAEAAAEDYETRLDHLVKTKTLDQSQNALVVAGAGKASAVYTALSDVSNCEVLPVGLVEPEGELTWFLDKEAASKL</sequence>
<dbReference type="OrthoDB" id="432544at2759"/>
<dbReference type="InterPro" id="IPR039104">
    <property type="entry name" value="6PGL"/>
</dbReference>
<dbReference type="Gene3D" id="3.40.50.1360">
    <property type="match status" value="1"/>
</dbReference>
<dbReference type="Proteomes" id="UP000325081">
    <property type="component" value="Unassembled WGS sequence"/>
</dbReference>
<keyword evidence="3" id="KW-1185">Reference proteome</keyword>
<dbReference type="AlphaFoldDB" id="A0A5A7RIT3"/>
<name>A0A5A7RIT3_STRAF</name>